<dbReference type="Gene3D" id="1.20.1250.20">
    <property type="entry name" value="MFS general substrate transporter like domains"/>
    <property type="match status" value="1"/>
</dbReference>
<comment type="caution">
    <text evidence="6">The sequence shown here is derived from an EMBL/GenBank/DDBJ whole genome shotgun (WGS) entry which is preliminary data.</text>
</comment>
<evidence type="ECO:0000259" key="5">
    <source>
        <dbReference type="PROSITE" id="PS50850"/>
    </source>
</evidence>
<dbReference type="InterPro" id="IPR011701">
    <property type="entry name" value="MFS"/>
</dbReference>
<evidence type="ECO:0000313" key="7">
    <source>
        <dbReference type="Proteomes" id="UP000316304"/>
    </source>
</evidence>
<sequence length="392" mass="41246">MKGPSRSANIVLIAGILLVAVNLRPALASVGPLIEDIRQTTGLSNSQLGLLTTLPLIAFGVISTLTPLFTRRFGIGGTLLGAMALLALGAAMRAIAWLPALYLGTLFVGVAIAFGNVLLPSLTKRNFASNSGVITSLYSSAMALGASLAAGISVPLANGLQLGWRGALGIWAIPAVVAFVVWMPQLSRLTRSEPNRSFTKAMHHLGGSKLAWHVALFMGLQSLTFYVVLAWLPAILINWGYDATYSGWMLSLSQAMGIVGSMIIPTVAGRKADQRGIVWFLAVVETIGLAGLLMDPGGRIALWVSLIGFVSGGSFGLALLFIVLRAKDSESATELSGMAQSIGYILAATGPTLFGGLFDLTGRWTYSLLFLFVIVVFKLWMGAKAGTPGTLH</sequence>
<dbReference type="OrthoDB" id="9797740at2"/>
<feature type="transmembrane region" description="Helical" evidence="4">
    <location>
        <begin position="335"/>
        <end position="358"/>
    </location>
</feature>
<accession>A0A5C6BEH2</accession>
<reference evidence="6 7" key="1">
    <citation type="submission" date="2019-02" db="EMBL/GenBank/DDBJ databases">
        <title>Deep-cultivation of Planctomycetes and their phenomic and genomic characterization uncovers novel biology.</title>
        <authorList>
            <person name="Wiegand S."/>
            <person name="Jogler M."/>
            <person name="Boedeker C."/>
            <person name="Pinto D."/>
            <person name="Vollmers J."/>
            <person name="Rivas-Marin E."/>
            <person name="Kohn T."/>
            <person name="Peeters S.H."/>
            <person name="Heuer A."/>
            <person name="Rast P."/>
            <person name="Oberbeckmann S."/>
            <person name="Bunk B."/>
            <person name="Jeske O."/>
            <person name="Meyerdierks A."/>
            <person name="Storesund J.E."/>
            <person name="Kallscheuer N."/>
            <person name="Luecker S."/>
            <person name="Lage O.M."/>
            <person name="Pohl T."/>
            <person name="Merkel B.J."/>
            <person name="Hornburger P."/>
            <person name="Mueller R.-W."/>
            <person name="Bruemmer F."/>
            <person name="Labrenz M."/>
            <person name="Spormann A.M."/>
            <person name="Op Den Camp H."/>
            <person name="Overmann J."/>
            <person name="Amann R."/>
            <person name="Jetten M.S.M."/>
            <person name="Mascher T."/>
            <person name="Medema M.H."/>
            <person name="Devos D.P."/>
            <person name="Kaster A.-K."/>
            <person name="Ovreas L."/>
            <person name="Rohde M."/>
            <person name="Galperin M.Y."/>
            <person name="Jogler C."/>
        </authorList>
    </citation>
    <scope>NUCLEOTIDE SEQUENCE [LARGE SCALE GENOMIC DNA]</scope>
    <source>
        <strain evidence="6 7">Pla52o</strain>
    </source>
</reference>
<keyword evidence="1 4" id="KW-0812">Transmembrane</keyword>
<dbReference type="PANTHER" id="PTHR23523:SF2">
    <property type="entry name" value="2-NITROIMIDAZOLE TRANSPORTER"/>
    <property type="match status" value="1"/>
</dbReference>
<dbReference type="InterPro" id="IPR020846">
    <property type="entry name" value="MFS_dom"/>
</dbReference>
<organism evidence="6 7">
    <name type="scientific">Novipirellula galeiformis</name>
    <dbReference type="NCBI Taxonomy" id="2528004"/>
    <lineage>
        <taxon>Bacteria</taxon>
        <taxon>Pseudomonadati</taxon>
        <taxon>Planctomycetota</taxon>
        <taxon>Planctomycetia</taxon>
        <taxon>Pirellulales</taxon>
        <taxon>Pirellulaceae</taxon>
        <taxon>Novipirellula</taxon>
    </lineage>
</organism>
<feature type="transmembrane region" description="Helical" evidence="4">
    <location>
        <begin position="73"/>
        <end position="95"/>
    </location>
</feature>
<keyword evidence="7" id="KW-1185">Reference proteome</keyword>
<keyword evidence="2 4" id="KW-1133">Transmembrane helix</keyword>
<dbReference type="GO" id="GO:0022857">
    <property type="term" value="F:transmembrane transporter activity"/>
    <property type="evidence" value="ECO:0007669"/>
    <property type="project" value="InterPro"/>
</dbReference>
<evidence type="ECO:0000256" key="2">
    <source>
        <dbReference type="ARBA" id="ARBA00022989"/>
    </source>
</evidence>
<dbReference type="SUPFAM" id="SSF103473">
    <property type="entry name" value="MFS general substrate transporter"/>
    <property type="match status" value="1"/>
</dbReference>
<feature type="domain" description="Major facilitator superfamily (MFS) profile" evidence="5">
    <location>
        <begin position="8"/>
        <end position="385"/>
    </location>
</feature>
<feature type="transmembrane region" description="Helical" evidence="4">
    <location>
        <begin position="276"/>
        <end position="294"/>
    </location>
</feature>
<feature type="transmembrane region" description="Helical" evidence="4">
    <location>
        <begin position="364"/>
        <end position="381"/>
    </location>
</feature>
<dbReference type="InterPro" id="IPR036259">
    <property type="entry name" value="MFS_trans_sf"/>
</dbReference>
<dbReference type="Proteomes" id="UP000316304">
    <property type="component" value="Unassembled WGS sequence"/>
</dbReference>
<feature type="transmembrane region" description="Helical" evidence="4">
    <location>
        <begin position="47"/>
        <end position="66"/>
    </location>
</feature>
<feature type="transmembrane region" description="Helical" evidence="4">
    <location>
        <begin position="131"/>
        <end position="156"/>
    </location>
</feature>
<name>A0A5C6BEH2_9BACT</name>
<dbReference type="Pfam" id="PF07690">
    <property type="entry name" value="MFS_1"/>
    <property type="match status" value="1"/>
</dbReference>
<dbReference type="EMBL" id="SJPT01000022">
    <property type="protein sequence ID" value="TWU10057.1"/>
    <property type="molecule type" value="Genomic_DNA"/>
</dbReference>
<keyword evidence="3 4" id="KW-0472">Membrane</keyword>
<dbReference type="CDD" id="cd17339">
    <property type="entry name" value="MFS_NIMT_CynX_like"/>
    <property type="match status" value="1"/>
</dbReference>
<dbReference type="PROSITE" id="PS50850">
    <property type="entry name" value="MFS"/>
    <property type="match status" value="1"/>
</dbReference>
<dbReference type="AlphaFoldDB" id="A0A5C6BEH2"/>
<feature type="transmembrane region" description="Helical" evidence="4">
    <location>
        <begin position="245"/>
        <end position="264"/>
    </location>
</feature>
<dbReference type="InterPro" id="IPR052524">
    <property type="entry name" value="MFS_Cyanate_Porter"/>
</dbReference>
<feature type="transmembrane region" description="Helical" evidence="4">
    <location>
        <begin position="101"/>
        <end position="119"/>
    </location>
</feature>
<evidence type="ECO:0000256" key="4">
    <source>
        <dbReference type="SAM" id="Phobius"/>
    </source>
</evidence>
<proteinExistence type="predicted"/>
<feature type="transmembrane region" description="Helical" evidence="4">
    <location>
        <begin position="300"/>
        <end position="323"/>
    </location>
</feature>
<evidence type="ECO:0000256" key="3">
    <source>
        <dbReference type="ARBA" id="ARBA00023136"/>
    </source>
</evidence>
<gene>
    <name evidence="6" type="primary">yycB</name>
    <name evidence="6" type="ORF">Pla52o_57930</name>
</gene>
<evidence type="ECO:0000313" key="6">
    <source>
        <dbReference type="EMBL" id="TWU10057.1"/>
    </source>
</evidence>
<protein>
    <submittedName>
        <fullName evidence="6">Putative transporter YycB</fullName>
    </submittedName>
</protein>
<dbReference type="PANTHER" id="PTHR23523">
    <property type="match status" value="1"/>
</dbReference>
<feature type="transmembrane region" description="Helical" evidence="4">
    <location>
        <begin position="168"/>
        <end position="189"/>
    </location>
</feature>
<evidence type="ECO:0000256" key="1">
    <source>
        <dbReference type="ARBA" id="ARBA00022692"/>
    </source>
</evidence>
<feature type="transmembrane region" description="Helical" evidence="4">
    <location>
        <begin position="210"/>
        <end position="239"/>
    </location>
</feature>